<feature type="binding site" evidence="10">
    <location>
        <position position="19"/>
    </location>
    <ligand>
        <name>Zn(2+)</name>
        <dbReference type="ChEBI" id="CHEBI:29105"/>
    </ligand>
</feature>
<keyword evidence="15" id="KW-1185">Reference proteome</keyword>
<comment type="subcellular location">
    <subcellularLocation>
        <location evidence="1">Nucleus</location>
    </subcellularLocation>
</comment>
<protein>
    <submittedName>
        <fullName evidence="14">Uncharacterized protein</fullName>
    </submittedName>
</protein>
<feature type="domain" description="C2H2-type" evidence="12">
    <location>
        <begin position="447"/>
        <end position="470"/>
    </location>
</feature>
<accession>A0AAU9USV8</accession>
<feature type="binding site" evidence="10">
    <location>
        <position position="16"/>
    </location>
    <ligand>
        <name>Zn(2+)</name>
        <dbReference type="ChEBI" id="CHEBI:29105"/>
    </ligand>
</feature>
<feature type="domain" description="C2H2-type" evidence="12">
    <location>
        <begin position="240"/>
        <end position="262"/>
    </location>
</feature>
<feature type="region of interest" description="Disordered" evidence="11">
    <location>
        <begin position="122"/>
        <end position="155"/>
    </location>
</feature>
<keyword evidence="8" id="KW-0539">Nucleus</keyword>
<dbReference type="SUPFAM" id="SSF57667">
    <property type="entry name" value="beta-beta-alpha zinc fingers"/>
    <property type="match status" value="4"/>
</dbReference>
<name>A0AAU9USV8_EUPED</name>
<dbReference type="AlphaFoldDB" id="A0AAU9USV8"/>
<dbReference type="PROSITE" id="PS00028">
    <property type="entry name" value="ZINC_FINGER_C2H2_1"/>
    <property type="match status" value="8"/>
</dbReference>
<keyword evidence="4 9" id="KW-0863">Zinc-finger</keyword>
<keyword evidence="6" id="KW-0805">Transcription regulation</keyword>
<dbReference type="FunFam" id="3.30.160.60:FF:000624">
    <property type="entry name" value="zinc finger protein 697"/>
    <property type="match status" value="1"/>
</dbReference>
<feature type="compositionally biased region" description="Basic and acidic residues" evidence="11">
    <location>
        <begin position="127"/>
        <end position="153"/>
    </location>
</feature>
<dbReference type="Gene3D" id="3.30.160.60">
    <property type="entry name" value="Classic Zinc Finger"/>
    <property type="match status" value="5"/>
</dbReference>
<dbReference type="Pfam" id="PF00096">
    <property type="entry name" value="zf-C2H2"/>
    <property type="match status" value="3"/>
</dbReference>
<evidence type="ECO:0000313" key="15">
    <source>
        <dbReference type="Proteomes" id="UP001153954"/>
    </source>
</evidence>
<reference evidence="14" key="1">
    <citation type="submission" date="2022-03" db="EMBL/GenBank/DDBJ databases">
        <authorList>
            <person name="Tunstrom K."/>
        </authorList>
    </citation>
    <scope>NUCLEOTIDE SEQUENCE</scope>
</reference>
<feature type="domain" description="C2H2-type" evidence="12">
    <location>
        <begin position="532"/>
        <end position="560"/>
    </location>
</feature>
<feature type="binding site" evidence="10">
    <location>
        <position position="66"/>
    </location>
    <ligand>
        <name>Zn(2+)</name>
        <dbReference type="ChEBI" id="CHEBI:29105"/>
    </ligand>
</feature>
<dbReference type="PANTHER" id="PTHR46179:SF13">
    <property type="entry name" value="C2H2-TYPE DOMAIN-CONTAINING PROTEIN"/>
    <property type="match status" value="1"/>
</dbReference>
<organism evidence="14 15">
    <name type="scientific">Euphydryas editha</name>
    <name type="common">Edith's checkerspot</name>
    <dbReference type="NCBI Taxonomy" id="104508"/>
    <lineage>
        <taxon>Eukaryota</taxon>
        <taxon>Metazoa</taxon>
        <taxon>Ecdysozoa</taxon>
        <taxon>Arthropoda</taxon>
        <taxon>Hexapoda</taxon>
        <taxon>Insecta</taxon>
        <taxon>Pterygota</taxon>
        <taxon>Neoptera</taxon>
        <taxon>Endopterygota</taxon>
        <taxon>Lepidoptera</taxon>
        <taxon>Glossata</taxon>
        <taxon>Ditrysia</taxon>
        <taxon>Papilionoidea</taxon>
        <taxon>Nymphalidae</taxon>
        <taxon>Nymphalinae</taxon>
        <taxon>Euphydryas</taxon>
    </lineage>
</organism>
<feature type="domain" description="C2H2-type" evidence="12">
    <location>
        <begin position="334"/>
        <end position="358"/>
    </location>
</feature>
<dbReference type="InterPro" id="IPR036236">
    <property type="entry name" value="Znf_C2H2_sf"/>
</dbReference>
<keyword evidence="7" id="KW-0804">Transcription</keyword>
<evidence type="ECO:0000256" key="7">
    <source>
        <dbReference type="ARBA" id="ARBA00023163"/>
    </source>
</evidence>
<feature type="binding site" evidence="10">
    <location>
        <position position="69"/>
    </location>
    <ligand>
        <name>Zn(2+)</name>
        <dbReference type="ChEBI" id="CHEBI:29105"/>
    </ligand>
</feature>
<dbReference type="FunFam" id="3.30.160.60:FF:000100">
    <property type="entry name" value="Zinc finger 45-like"/>
    <property type="match status" value="1"/>
</dbReference>
<dbReference type="SMART" id="SM00868">
    <property type="entry name" value="zf-AD"/>
    <property type="match status" value="2"/>
</dbReference>
<dbReference type="GO" id="GO:0008270">
    <property type="term" value="F:zinc ion binding"/>
    <property type="evidence" value="ECO:0007669"/>
    <property type="project" value="UniProtKB-UniRule"/>
</dbReference>
<evidence type="ECO:0000256" key="4">
    <source>
        <dbReference type="ARBA" id="ARBA00022771"/>
    </source>
</evidence>
<evidence type="ECO:0000256" key="3">
    <source>
        <dbReference type="ARBA" id="ARBA00022737"/>
    </source>
</evidence>
<feature type="domain" description="C2H2-type" evidence="12">
    <location>
        <begin position="504"/>
        <end position="531"/>
    </location>
</feature>
<gene>
    <name evidence="14" type="ORF">EEDITHA_LOCUS15520</name>
</gene>
<dbReference type="GO" id="GO:0048598">
    <property type="term" value="P:embryonic morphogenesis"/>
    <property type="evidence" value="ECO:0007669"/>
    <property type="project" value="UniProtKB-ARBA"/>
</dbReference>
<evidence type="ECO:0000256" key="2">
    <source>
        <dbReference type="ARBA" id="ARBA00022723"/>
    </source>
</evidence>
<evidence type="ECO:0000256" key="11">
    <source>
        <dbReference type="SAM" id="MobiDB-lite"/>
    </source>
</evidence>
<comment type="caution">
    <text evidence="14">The sequence shown here is derived from an EMBL/GenBank/DDBJ whole genome shotgun (WGS) entry which is preliminary data.</text>
</comment>
<dbReference type="InterPro" id="IPR012934">
    <property type="entry name" value="Znf_AD"/>
</dbReference>
<feature type="domain" description="ZAD" evidence="13">
    <location>
        <begin position="14"/>
        <end position="93"/>
    </location>
</feature>
<dbReference type="EMBL" id="CAKOGL010000023">
    <property type="protein sequence ID" value="CAH2100689.1"/>
    <property type="molecule type" value="Genomic_DNA"/>
</dbReference>
<dbReference type="Proteomes" id="UP001153954">
    <property type="component" value="Unassembled WGS sequence"/>
</dbReference>
<proteinExistence type="predicted"/>
<evidence type="ECO:0000256" key="6">
    <source>
        <dbReference type="ARBA" id="ARBA00023015"/>
    </source>
</evidence>
<evidence type="ECO:0000256" key="8">
    <source>
        <dbReference type="ARBA" id="ARBA00023242"/>
    </source>
</evidence>
<keyword evidence="2 10" id="KW-0479">Metal-binding</keyword>
<dbReference type="PANTHER" id="PTHR46179">
    <property type="entry name" value="ZINC FINGER PROTEIN"/>
    <property type="match status" value="1"/>
</dbReference>
<evidence type="ECO:0000313" key="14">
    <source>
        <dbReference type="EMBL" id="CAH2100689.1"/>
    </source>
</evidence>
<keyword evidence="5 10" id="KW-0862">Zinc</keyword>
<feature type="domain" description="C2H2-type" evidence="12">
    <location>
        <begin position="476"/>
        <end position="503"/>
    </location>
</feature>
<sequence>MNITKGKGATIDPGLCRCCGALKKCRLLNHEYEGLGRKEIYSDMFVDCFGLVLSHLDGEPEDRLICATCVTRLREASCFRQQVLECEEKLLKSKIHVHDDNRNGEVKEENLQRVKMEIEQMDEQTELSDHDNYDVETSQNKELEKSESPDSEKPLNSIKKSKIKIDIRSNPKKKKETLKKVKIMNMRLIKIKINNKNDNAPLDKRDKKRANLLSDKSFLNVITIVENSYACPFNSFFNIYYCAYCRKKFVDCTKLREHSLTHDPTTYKGILTNVLRIRENRKCQIDLYRIDCRLCDENIDNIDTFKNHVSTVHGKTIYPEENDFLKFYLTPTNLKCTECNSTFSFFHTLKKHMAEHFGACICEVCGAHYFEERMLAAHMKSHQQTDTAFPCKQCGKSFKSKYNMKIHVARLHTKESMYLCSTCDATFFSDTLRQRHMIDVHGEDCTFKCDQCDKVCINKKTLRDHYRRIHLKILKHECNVCEKRFYLPCRLKEHMASHTGERNFRCEQCGKSYTRLRALKTHMQSHLSVKKYKCTMCSASYGQNVCLKNHIKRQHQQVESEESLQG</sequence>
<feature type="domain" description="C2H2-type" evidence="12">
    <location>
        <begin position="389"/>
        <end position="417"/>
    </location>
</feature>
<dbReference type="SMART" id="SM00355">
    <property type="entry name" value="ZnF_C2H2"/>
    <property type="match status" value="10"/>
</dbReference>
<dbReference type="InterPro" id="IPR013087">
    <property type="entry name" value="Znf_C2H2_type"/>
</dbReference>
<evidence type="ECO:0000256" key="9">
    <source>
        <dbReference type="PROSITE-ProRule" id="PRU00042"/>
    </source>
</evidence>
<dbReference type="GO" id="GO:0005634">
    <property type="term" value="C:nucleus"/>
    <property type="evidence" value="ECO:0007669"/>
    <property type="project" value="UniProtKB-SubCell"/>
</dbReference>
<evidence type="ECO:0000256" key="10">
    <source>
        <dbReference type="PROSITE-ProRule" id="PRU01263"/>
    </source>
</evidence>
<evidence type="ECO:0000259" key="13">
    <source>
        <dbReference type="PROSITE" id="PS51915"/>
    </source>
</evidence>
<dbReference type="PROSITE" id="PS50157">
    <property type="entry name" value="ZINC_FINGER_C2H2_2"/>
    <property type="match status" value="7"/>
</dbReference>
<evidence type="ECO:0000256" key="5">
    <source>
        <dbReference type="ARBA" id="ARBA00022833"/>
    </source>
</evidence>
<dbReference type="PROSITE" id="PS51915">
    <property type="entry name" value="ZAD"/>
    <property type="match status" value="1"/>
</dbReference>
<dbReference type="InterPro" id="IPR051061">
    <property type="entry name" value="Zinc_finger_trans_reg"/>
</dbReference>
<evidence type="ECO:0000256" key="1">
    <source>
        <dbReference type="ARBA" id="ARBA00004123"/>
    </source>
</evidence>
<keyword evidence="3" id="KW-0677">Repeat</keyword>
<evidence type="ECO:0000259" key="12">
    <source>
        <dbReference type="PROSITE" id="PS50157"/>
    </source>
</evidence>
<dbReference type="GO" id="GO:0006357">
    <property type="term" value="P:regulation of transcription by RNA polymerase II"/>
    <property type="evidence" value="ECO:0007669"/>
    <property type="project" value="TreeGrafter"/>
</dbReference>